<keyword evidence="4 6" id="KW-1133">Transmembrane helix</keyword>
<dbReference type="EMBL" id="FMTY01000004">
    <property type="protein sequence ID" value="SCX12893.1"/>
    <property type="molecule type" value="Genomic_DNA"/>
</dbReference>
<dbReference type="eggNOG" id="COG0658">
    <property type="taxonomic scope" value="Bacteria"/>
</dbReference>
<feature type="transmembrane region" description="Helical" evidence="6">
    <location>
        <begin position="306"/>
        <end position="323"/>
    </location>
</feature>
<dbReference type="Pfam" id="PF03772">
    <property type="entry name" value="Competence"/>
    <property type="match status" value="1"/>
</dbReference>
<evidence type="ECO:0000256" key="4">
    <source>
        <dbReference type="ARBA" id="ARBA00022989"/>
    </source>
</evidence>
<feature type="transmembrane region" description="Helical" evidence="6">
    <location>
        <begin position="382"/>
        <end position="406"/>
    </location>
</feature>
<evidence type="ECO:0000313" key="10">
    <source>
        <dbReference type="Proteomes" id="UP000182124"/>
    </source>
</evidence>
<dbReference type="GO" id="GO:0005886">
    <property type="term" value="C:plasma membrane"/>
    <property type="evidence" value="ECO:0007669"/>
    <property type="project" value="UniProtKB-SubCell"/>
</dbReference>
<dbReference type="InterPro" id="IPR004477">
    <property type="entry name" value="ComEC_N"/>
</dbReference>
<evidence type="ECO:0000259" key="7">
    <source>
        <dbReference type="Pfam" id="PF03772"/>
    </source>
</evidence>
<gene>
    <name evidence="9" type="ORF">SAMN02927925_01871</name>
</gene>
<evidence type="ECO:0000313" key="9">
    <source>
        <dbReference type="EMBL" id="SCX12893.1"/>
    </source>
</evidence>
<dbReference type="Proteomes" id="UP000182124">
    <property type="component" value="Unassembled WGS sequence"/>
</dbReference>
<protein>
    <submittedName>
        <fullName evidence="9">Competence protein ComEC</fullName>
    </submittedName>
</protein>
<dbReference type="STRING" id="329186.SAMN02927925_01871"/>
<feature type="domain" description="ComEC/Rec2-related protein" evidence="7">
    <location>
        <begin position="230"/>
        <end position="498"/>
    </location>
</feature>
<keyword evidence="2" id="KW-1003">Cell membrane</keyword>
<name>A0A1G4VWC7_9FLAO</name>
<evidence type="ECO:0000256" key="6">
    <source>
        <dbReference type="SAM" id="Phobius"/>
    </source>
</evidence>
<feature type="transmembrane region" description="Helical" evidence="6">
    <location>
        <begin position="284"/>
        <end position="300"/>
    </location>
</feature>
<sequence>MKVMKFPTIAIALFFTLGIVSDFYWKPDITWVILLTILTSLVFGIQYWLAKKHFIQKTYFGLATYSLSFSIGVLTHALHFEPGFKNHYSHFLTENNTLQGTVSERLKPNEHAEKYYFKISKIDGKPVFGKILVTVSKKGKQHQFHSGDEIIIKGDVQPIAKSYNPYQFDYAAYLEKQNVFHQLYLKPENHIQIGTRHHFDYYVERYRNIVLNSFNIHHFSPETDNVIRALLLGQRQDMDAQTSENYTNAGVIHILAISGLHIAILYTMLLFFIRPLQRFKKGKLLQFLIVIGFLWLFAILSGLSASVVRSVVMFSFVSFGLYLNKTGNIYNILAVSMLTILLFRPNFLFDVGFQLSYIAVFTIVWLQPLYKSFKFSRYKVVNYFSDVLVISFVAQIGVLPLSLYYFNQIPMLFFLANLVVIPLSSFVLVLGIAVLLFNFILPDFAILLGKLLSLSIEIMNEYIAWIASFKHFVIKDIPFSFPLLLIAYLVLIACVLWLYEKQFSRLRFFLCAAVVLQLALLNTFRQTEKGSEFIVYNNRKSTLLTEKQNNKIIAYTNDSLPHENTNLRAYNRGKFNQEIEIRPLPNVLCYDKNKILLVDSLGIYTTKQQPDVLLLTQSPKINLNRVIKVTRPKMIIADATNYKSYVKRWKATCEKEKIPFHATAEKGFYRIEN</sequence>
<keyword evidence="5 6" id="KW-0472">Membrane</keyword>
<comment type="subcellular location">
    <subcellularLocation>
        <location evidence="1">Cell membrane</location>
        <topology evidence="1">Multi-pass membrane protein</topology>
    </subcellularLocation>
</comment>
<evidence type="ECO:0000256" key="3">
    <source>
        <dbReference type="ARBA" id="ARBA00022692"/>
    </source>
</evidence>
<dbReference type="PANTHER" id="PTHR30619">
    <property type="entry name" value="DNA INTERNALIZATION/COMPETENCE PROTEIN COMEC/REC2"/>
    <property type="match status" value="1"/>
</dbReference>
<dbReference type="AlphaFoldDB" id="A0A1G4VWC7"/>
<dbReference type="InterPro" id="IPR025405">
    <property type="entry name" value="DUF4131"/>
</dbReference>
<feature type="transmembrane region" description="Helical" evidence="6">
    <location>
        <begin position="251"/>
        <end position="272"/>
    </location>
</feature>
<reference evidence="9 10" key="1">
    <citation type="submission" date="2016-10" db="EMBL/GenBank/DDBJ databases">
        <authorList>
            <person name="de Groot N.N."/>
        </authorList>
    </citation>
    <scope>NUCLEOTIDE SEQUENCE [LARGE SCALE GENOMIC DNA]</scope>
    <source>
        <strain evidence="9 10">CGMCC 1.3801</strain>
    </source>
</reference>
<dbReference type="NCBIfam" id="TIGR00360">
    <property type="entry name" value="ComEC_N-term"/>
    <property type="match status" value="1"/>
</dbReference>
<feature type="transmembrane region" description="Helical" evidence="6">
    <location>
        <begin position="506"/>
        <end position="524"/>
    </location>
</feature>
<dbReference type="RefSeq" id="WP_023575991.1">
    <property type="nucleotide sequence ID" value="NZ_CBCSBQ010000001.1"/>
</dbReference>
<feature type="transmembrane region" description="Helical" evidence="6">
    <location>
        <begin position="31"/>
        <end position="50"/>
    </location>
</feature>
<evidence type="ECO:0000259" key="8">
    <source>
        <dbReference type="Pfam" id="PF13567"/>
    </source>
</evidence>
<proteinExistence type="predicted"/>
<dbReference type="Pfam" id="PF13567">
    <property type="entry name" value="DUF4131"/>
    <property type="match status" value="1"/>
</dbReference>
<feature type="transmembrane region" description="Helical" evidence="6">
    <location>
        <begin position="353"/>
        <end position="370"/>
    </location>
</feature>
<evidence type="ECO:0000256" key="1">
    <source>
        <dbReference type="ARBA" id="ARBA00004651"/>
    </source>
</evidence>
<feature type="transmembrane region" description="Helical" evidence="6">
    <location>
        <begin position="479"/>
        <end position="499"/>
    </location>
</feature>
<evidence type="ECO:0000256" key="5">
    <source>
        <dbReference type="ARBA" id="ARBA00023136"/>
    </source>
</evidence>
<dbReference type="InterPro" id="IPR052159">
    <property type="entry name" value="Competence_DNA_uptake"/>
</dbReference>
<dbReference type="PANTHER" id="PTHR30619:SF1">
    <property type="entry name" value="RECOMBINATION PROTEIN 2"/>
    <property type="match status" value="1"/>
</dbReference>
<keyword evidence="3 6" id="KW-0812">Transmembrane</keyword>
<feature type="transmembrane region" description="Helical" evidence="6">
    <location>
        <begin position="412"/>
        <end position="437"/>
    </location>
</feature>
<accession>A0A1G4VWC7</accession>
<feature type="domain" description="DUF4131" evidence="8">
    <location>
        <begin position="29"/>
        <end position="188"/>
    </location>
</feature>
<feature type="transmembrane region" description="Helical" evidence="6">
    <location>
        <begin position="62"/>
        <end position="80"/>
    </location>
</feature>
<organism evidence="9 10">
    <name type="scientific">Flavobacterium saliperosum</name>
    <dbReference type="NCBI Taxonomy" id="329186"/>
    <lineage>
        <taxon>Bacteria</taxon>
        <taxon>Pseudomonadati</taxon>
        <taxon>Bacteroidota</taxon>
        <taxon>Flavobacteriia</taxon>
        <taxon>Flavobacteriales</taxon>
        <taxon>Flavobacteriaceae</taxon>
        <taxon>Flavobacterium</taxon>
    </lineage>
</organism>
<evidence type="ECO:0000256" key="2">
    <source>
        <dbReference type="ARBA" id="ARBA00022475"/>
    </source>
</evidence>